<organism evidence="2 3">
    <name type="scientific">Micavibrio aeruginosavorus</name>
    <dbReference type="NCBI Taxonomy" id="349221"/>
    <lineage>
        <taxon>Bacteria</taxon>
        <taxon>Pseudomonadati</taxon>
        <taxon>Bdellovibrionota</taxon>
        <taxon>Bdellovibrionia</taxon>
        <taxon>Bdellovibrionales</taxon>
        <taxon>Pseudobdellovibrionaceae</taxon>
        <taxon>Micavibrio</taxon>
    </lineage>
</organism>
<dbReference type="EMBL" id="CP066681">
    <property type="protein sequence ID" value="QQG36912.1"/>
    <property type="molecule type" value="Genomic_DNA"/>
</dbReference>
<accession>A0A7T5R3P4</accession>
<proteinExistence type="predicted"/>
<protein>
    <submittedName>
        <fullName evidence="2">DUF4402 domain-containing protein</fullName>
    </submittedName>
</protein>
<evidence type="ECO:0000256" key="1">
    <source>
        <dbReference type="SAM" id="SignalP"/>
    </source>
</evidence>
<gene>
    <name evidence="2" type="ORF">HYS17_03835</name>
</gene>
<name>A0A7T5R3P4_9BACT</name>
<dbReference type="Pfam" id="PF14352">
    <property type="entry name" value="DUF4402"/>
    <property type="match status" value="1"/>
</dbReference>
<feature type="signal peptide" evidence="1">
    <location>
        <begin position="1"/>
        <end position="29"/>
    </location>
</feature>
<dbReference type="InterPro" id="IPR025514">
    <property type="entry name" value="DUF4402"/>
</dbReference>
<dbReference type="AlphaFoldDB" id="A0A7T5R3P4"/>
<reference evidence="2 3" key="1">
    <citation type="submission" date="2020-07" db="EMBL/GenBank/DDBJ databases">
        <title>Huge and variable diversity of episymbiotic CPR bacteria and DPANN archaea in groundwater ecosystems.</title>
        <authorList>
            <person name="He C.Y."/>
            <person name="Keren R."/>
            <person name="Whittaker M."/>
            <person name="Farag I.F."/>
            <person name="Doudna J."/>
            <person name="Cate J.H.D."/>
            <person name="Banfield J.F."/>
        </authorList>
    </citation>
    <scope>NUCLEOTIDE SEQUENCE [LARGE SCALE GENOMIC DNA]</scope>
    <source>
        <strain evidence="2">NC_groundwater_70_Ag_B-0.1um_54_66</strain>
    </source>
</reference>
<dbReference type="Proteomes" id="UP000595362">
    <property type="component" value="Chromosome"/>
</dbReference>
<evidence type="ECO:0000313" key="2">
    <source>
        <dbReference type="EMBL" id="QQG36912.1"/>
    </source>
</evidence>
<evidence type="ECO:0000313" key="3">
    <source>
        <dbReference type="Proteomes" id="UP000595362"/>
    </source>
</evidence>
<feature type="chain" id="PRO_5032957236" evidence="1">
    <location>
        <begin position="30"/>
        <end position="183"/>
    </location>
</feature>
<keyword evidence="1" id="KW-0732">Signal</keyword>
<sequence>MRFSGLQKTSALTKTAGMAAVAVSLSVFMYPETAAAVTAIGNAEGTIVNMAVPTLNDIQELNFGAIISGGAGTVDVSTGGVGTPTGVNLVPSSGLQQGIMRIVGNAAALVDISMTAPSYAVSNGTATMNVNAFDIGNGPGNAHTVTIGGTNVVDVNVGATLNVGAAQSTGTYTGTYTMNAAYQ</sequence>